<feature type="signal peptide" evidence="2">
    <location>
        <begin position="1"/>
        <end position="19"/>
    </location>
</feature>
<proteinExistence type="predicted"/>
<dbReference type="InterPro" id="IPR036278">
    <property type="entry name" value="Sialidase_sf"/>
</dbReference>
<gene>
    <name evidence="3" type="ORF">DN051_18225</name>
</gene>
<dbReference type="Proteomes" id="UP000249616">
    <property type="component" value="Chromosome"/>
</dbReference>
<dbReference type="RefSeq" id="WP_053756477.1">
    <property type="nucleotide sequence ID" value="NZ_CP030073.1"/>
</dbReference>
<feature type="region of interest" description="Disordered" evidence="1">
    <location>
        <begin position="19"/>
        <end position="66"/>
    </location>
</feature>
<accession>A0A2Z4J072</accession>
<feature type="compositionally biased region" description="Basic and acidic residues" evidence="1">
    <location>
        <begin position="24"/>
        <end position="38"/>
    </location>
</feature>
<feature type="compositionally biased region" description="Low complexity" evidence="1">
    <location>
        <begin position="39"/>
        <end position="62"/>
    </location>
</feature>
<sequence>MVCLCLFALAACGAGPWGADDGSADDRSADDRGTDDRGAAASTGGSAPAPAPAPSGSGFRAPPAIPSATDLPGASFDVAFAADGSGFTLRADCGEDRCRQYVAVLEAGAGLWRLAESPLPDVTGDRGLTVGITVLGPGRALITDGSERADVPGRTWFTHDNGETWKAGTTEPTGSTATVPEGALLVTECLDLAPDGNECARNRLLVVMPDSGEHRVLARQPPLKGPLAPSGDIAANALFATGLDPGSGLPALALSKDRGRTWHLTPLAGVAEQGWSIRVSGGGGALYAVQPGQLPDEEGVKNGLRTIHVSTDGGATWTRTWRYRPGAEPLSITGDLLAADDGSVLVHGETGAWRSTDRARTFRPGSAARGPAGSVRTTPIGWLWTGSFGDGTCRISADGITWHPFDLGED</sequence>
<reference evidence="3 4" key="1">
    <citation type="journal article" date="2019" name="Int. J. Syst. Evol. Microbiol.">
        <title>Streptomyces cadmiisoli sp. nov., a novel actinomycete isolated from cadmium-contaminated soil.</title>
        <authorList>
            <person name="Li K."/>
            <person name="Tang X."/>
            <person name="Zhao J."/>
            <person name="Guo Y."/>
            <person name="Tang Y."/>
            <person name="Gao J."/>
        </authorList>
    </citation>
    <scope>NUCLEOTIDE SEQUENCE [LARGE SCALE GENOMIC DNA]</scope>
    <source>
        <strain evidence="3 4">ZFG47</strain>
    </source>
</reference>
<dbReference type="Gene3D" id="2.130.10.10">
    <property type="entry name" value="YVTN repeat-like/Quinoprotein amine dehydrogenase"/>
    <property type="match status" value="1"/>
</dbReference>
<feature type="region of interest" description="Disordered" evidence="1">
    <location>
        <begin position="158"/>
        <end position="177"/>
    </location>
</feature>
<dbReference type="AlphaFoldDB" id="A0A2Z4J072"/>
<evidence type="ECO:0000313" key="3">
    <source>
        <dbReference type="EMBL" id="AWW38354.1"/>
    </source>
</evidence>
<evidence type="ECO:0000256" key="2">
    <source>
        <dbReference type="SAM" id="SignalP"/>
    </source>
</evidence>
<dbReference type="InterPro" id="IPR015943">
    <property type="entry name" value="WD40/YVTN_repeat-like_dom_sf"/>
</dbReference>
<evidence type="ECO:0000256" key="1">
    <source>
        <dbReference type="SAM" id="MobiDB-lite"/>
    </source>
</evidence>
<dbReference type="GeneID" id="32594607"/>
<dbReference type="SUPFAM" id="SSF50939">
    <property type="entry name" value="Sialidases"/>
    <property type="match status" value="1"/>
</dbReference>
<evidence type="ECO:0000313" key="4">
    <source>
        <dbReference type="Proteomes" id="UP000249616"/>
    </source>
</evidence>
<keyword evidence="4" id="KW-1185">Reference proteome</keyword>
<feature type="chain" id="PRO_5016273183" evidence="2">
    <location>
        <begin position="20"/>
        <end position="410"/>
    </location>
</feature>
<organism evidence="3 4">
    <name type="scientific">Streptomyces cadmiisoli</name>
    <dbReference type="NCBI Taxonomy" id="2184053"/>
    <lineage>
        <taxon>Bacteria</taxon>
        <taxon>Bacillati</taxon>
        <taxon>Actinomycetota</taxon>
        <taxon>Actinomycetes</taxon>
        <taxon>Kitasatosporales</taxon>
        <taxon>Streptomycetaceae</taxon>
        <taxon>Streptomyces</taxon>
        <taxon>Streptomyces aurantiacus group</taxon>
    </lineage>
</organism>
<name>A0A2Z4J072_9ACTN</name>
<dbReference type="KEGG" id="scad:DN051_18225"/>
<keyword evidence="2" id="KW-0732">Signal</keyword>
<protein>
    <submittedName>
        <fullName evidence="3">Exo-alpha-sialidase</fullName>
    </submittedName>
</protein>
<dbReference type="EMBL" id="CP030073">
    <property type="protein sequence ID" value="AWW38354.1"/>
    <property type="molecule type" value="Genomic_DNA"/>
</dbReference>